<dbReference type="EMBL" id="HBHJ01031731">
    <property type="protein sequence ID" value="CAD9710008.1"/>
    <property type="molecule type" value="Transcribed_RNA"/>
</dbReference>
<dbReference type="SUPFAM" id="SSF81324">
    <property type="entry name" value="Voltage-gated potassium channels"/>
    <property type="match status" value="2"/>
</dbReference>
<keyword evidence="1" id="KW-1133">Transmembrane helix</keyword>
<proteinExistence type="predicted"/>
<feature type="transmembrane region" description="Helical" evidence="1">
    <location>
        <begin position="193"/>
        <end position="212"/>
    </location>
</feature>
<accession>A0A7S2SUJ6</accession>
<reference evidence="3" key="1">
    <citation type="submission" date="2021-01" db="EMBL/GenBank/DDBJ databases">
        <authorList>
            <person name="Corre E."/>
            <person name="Pelletier E."/>
            <person name="Niang G."/>
            <person name="Scheremetjew M."/>
            <person name="Finn R."/>
            <person name="Kale V."/>
            <person name="Holt S."/>
            <person name="Cochrane G."/>
            <person name="Meng A."/>
            <person name="Brown T."/>
            <person name="Cohen L."/>
        </authorList>
    </citation>
    <scope>NUCLEOTIDE SEQUENCE</scope>
    <source>
        <strain evidence="3">CCMP1243</strain>
    </source>
</reference>
<evidence type="ECO:0000259" key="2">
    <source>
        <dbReference type="Pfam" id="PF07885"/>
    </source>
</evidence>
<dbReference type="Gene3D" id="1.10.287.70">
    <property type="match status" value="2"/>
</dbReference>
<evidence type="ECO:0000313" key="3">
    <source>
        <dbReference type="EMBL" id="CAD9710008.1"/>
    </source>
</evidence>
<feature type="transmembrane region" description="Helical" evidence="1">
    <location>
        <begin position="90"/>
        <end position="111"/>
    </location>
</feature>
<gene>
    <name evidence="3" type="ORF">RMAR1173_LOCUS21001</name>
</gene>
<feature type="transmembrane region" description="Helical" evidence="1">
    <location>
        <begin position="30"/>
        <end position="52"/>
    </location>
</feature>
<feature type="transmembrane region" description="Helical" evidence="1">
    <location>
        <begin position="142"/>
        <end position="161"/>
    </location>
</feature>
<dbReference type="InterPro" id="IPR013099">
    <property type="entry name" value="K_chnl_dom"/>
</dbReference>
<feature type="domain" description="Potassium channel" evidence="2">
    <location>
        <begin position="148"/>
        <end position="216"/>
    </location>
</feature>
<feature type="non-terminal residue" evidence="3">
    <location>
        <position position="1"/>
    </location>
</feature>
<evidence type="ECO:0000256" key="1">
    <source>
        <dbReference type="SAM" id="Phobius"/>
    </source>
</evidence>
<dbReference type="Pfam" id="PF07885">
    <property type="entry name" value="Ion_trans_2"/>
    <property type="match status" value="2"/>
</dbReference>
<sequence length="286" mass="32240">VLSYVVPGVEAGLSWSIGGPFHRLSPQAKLLAIVGLLDFLWLIFGTLFYYLMPNYLIGDLTFSKSFYFAANVGLGIGFCNVSVHHSQAKIFTGCFVILGTSLVVGTLVAAVNHLLSHNVHHTEPVLTLGEGRFQMIWTMRELYLLAAWVLWLCVGMLWYAYSQEQDLATSFYFATTVFSTAGMESVQTKELDLLLCTLYILVAVPLNIVAWGDMMSNYFERYQHEKELEQLESHATQPADAATALIEREKRMEWGDFLEEKLVSSKLITSDTIDIVKEEFSKRKNP</sequence>
<organism evidence="3">
    <name type="scientific">Rhizochromulina marina</name>
    <dbReference type="NCBI Taxonomy" id="1034831"/>
    <lineage>
        <taxon>Eukaryota</taxon>
        <taxon>Sar</taxon>
        <taxon>Stramenopiles</taxon>
        <taxon>Ochrophyta</taxon>
        <taxon>Dictyochophyceae</taxon>
        <taxon>Rhizochromulinales</taxon>
        <taxon>Rhizochromulina</taxon>
    </lineage>
</organism>
<keyword evidence="1" id="KW-0812">Transmembrane</keyword>
<feature type="domain" description="Potassium channel" evidence="2">
    <location>
        <begin position="40"/>
        <end position="110"/>
    </location>
</feature>
<dbReference type="AlphaFoldDB" id="A0A7S2SUJ6"/>
<keyword evidence="1" id="KW-0472">Membrane</keyword>
<name>A0A7S2SUJ6_9STRA</name>
<feature type="transmembrane region" description="Helical" evidence="1">
    <location>
        <begin position="64"/>
        <end position="84"/>
    </location>
</feature>
<protein>
    <recommendedName>
        <fullName evidence="2">Potassium channel domain-containing protein</fullName>
    </recommendedName>
</protein>